<proteinExistence type="predicted"/>
<reference evidence="1 2" key="1">
    <citation type="journal article" date="2019" name="Nat. Ecol. Evol.">
        <title>Megaphylogeny resolves global patterns of mushroom evolution.</title>
        <authorList>
            <person name="Varga T."/>
            <person name="Krizsan K."/>
            <person name="Foldi C."/>
            <person name="Dima B."/>
            <person name="Sanchez-Garcia M."/>
            <person name="Sanchez-Ramirez S."/>
            <person name="Szollosi G.J."/>
            <person name="Szarkandi J.G."/>
            <person name="Papp V."/>
            <person name="Albert L."/>
            <person name="Andreopoulos W."/>
            <person name="Angelini C."/>
            <person name="Antonin V."/>
            <person name="Barry K.W."/>
            <person name="Bougher N.L."/>
            <person name="Buchanan P."/>
            <person name="Buyck B."/>
            <person name="Bense V."/>
            <person name="Catcheside P."/>
            <person name="Chovatia M."/>
            <person name="Cooper J."/>
            <person name="Damon W."/>
            <person name="Desjardin D."/>
            <person name="Finy P."/>
            <person name="Geml J."/>
            <person name="Haridas S."/>
            <person name="Hughes K."/>
            <person name="Justo A."/>
            <person name="Karasinski D."/>
            <person name="Kautmanova I."/>
            <person name="Kiss B."/>
            <person name="Kocsube S."/>
            <person name="Kotiranta H."/>
            <person name="LaButti K.M."/>
            <person name="Lechner B.E."/>
            <person name="Liimatainen K."/>
            <person name="Lipzen A."/>
            <person name="Lukacs Z."/>
            <person name="Mihaltcheva S."/>
            <person name="Morgado L.N."/>
            <person name="Niskanen T."/>
            <person name="Noordeloos M.E."/>
            <person name="Ohm R.A."/>
            <person name="Ortiz-Santana B."/>
            <person name="Ovrebo C."/>
            <person name="Racz N."/>
            <person name="Riley R."/>
            <person name="Savchenko A."/>
            <person name="Shiryaev A."/>
            <person name="Soop K."/>
            <person name="Spirin V."/>
            <person name="Szebenyi C."/>
            <person name="Tomsovsky M."/>
            <person name="Tulloss R.E."/>
            <person name="Uehling J."/>
            <person name="Grigoriev I.V."/>
            <person name="Vagvolgyi C."/>
            <person name="Papp T."/>
            <person name="Martin F.M."/>
            <person name="Miettinen O."/>
            <person name="Hibbett D.S."/>
            <person name="Nagy L.G."/>
        </authorList>
    </citation>
    <scope>NUCLEOTIDE SEQUENCE [LARGE SCALE GENOMIC DNA]</scope>
    <source>
        <strain evidence="1 2">NL-1719</strain>
    </source>
</reference>
<evidence type="ECO:0000313" key="2">
    <source>
        <dbReference type="Proteomes" id="UP000308600"/>
    </source>
</evidence>
<organism evidence="1 2">
    <name type="scientific">Pluteus cervinus</name>
    <dbReference type="NCBI Taxonomy" id="181527"/>
    <lineage>
        <taxon>Eukaryota</taxon>
        <taxon>Fungi</taxon>
        <taxon>Dikarya</taxon>
        <taxon>Basidiomycota</taxon>
        <taxon>Agaricomycotina</taxon>
        <taxon>Agaricomycetes</taxon>
        <taxon>Agaricomycetidae</taxon>
        <taxon>Agaricales</taxon>
        <taxon>Pluteineae</taxon>
        <taxon>Pluteaceae</taxon>
        <taxon>Pluteus</taxon>
    </lineage>
</organism>
<dbReference type="EMBL" id="ML208835">
    <property type="protein sequence ID" value="TFK60079.1"/>
    <property type="molecule type" value="Genomic_DNA"/>
</dbReference>
<dbReference type="Proteomes" id="UP000308600">
    <property type="component" value="Unassembled WGS sequence"/>
</dbReference>
<protein>
    <submittedName>
        <fullName evidence="1">Uncharacterized protein</fullName>
    </submittedName>
</protein>
<evidence type="ECO:0000313" key="1">
    <source>
        <dbReference type="EMBL" id="TFK60079.1"/>
    </source>
</evidence>
<gene>
    <name evidence="1" type="ORF">BDN72DRAFT_864643</name>
</gene>
<sequence length="493" mass="55466">MDNSSPGMLSRNSALSYRGERPPTPAELPVRQRWNVSAKIPVECLTEIFICARDQSPQGTQSDTVIKLSRVCHVWRDITLNRPELWNVIDVRVPRWISECLARSKALPLMITLFRVGLASIEISTLLRSHLYRVTSLAFAPQLPQKVLVALPSPETLWSSAAPSLESLNLSHFDLPNDLFQHGRPTLLHLALERCKLPWSSPILSRSLEYLSIRDPHDPLTISRLFNILSGLPALEELILIDVISTTTSTAVGYQGTIPRRRVSCRFLDSIRITERSPELLGLIFSGLHLPNVPFIRTETGSAVGCSRLVHTILASAHTFRIESFCLIAHPDSCHIILKSVACLRTITISWDRPDCQLQISKLYEDISLHRLSTLELDYVCPGSQLWSEWKVIAGSLPFLVRVVLGNGAAIDFFSSLPLRLSGFTRVVHWVFRMQEEMHGVKQPRRSQTDVGKLSAMFKSNKHRTVEFAGGWWALSPELKLTLEAAKWTVVEL</sequence>
<accession>A0ACD3A466</accession>
<name>A0ACD3A466_9AGAR</name>
<keyword evidence="2" id="KW-1185">Reference proteome</keyword>